<accession>A0A1F6VH67</accession>
<evidence type="ECO:0000313" key="12">
    <source>
        <dbReference type="EMBL" id="OGI68991.1"/>
    </source>
</evidence>
<evidence type="ECO:0000256" key="8">
    <source>
        <dbReference type="ARBA" id="ARBA00022989"/>
    </source>
</evidence>
<name>A0A1F6VH67_9PROT</name>
<evidence type="ECO:0000256" key="10">
    <source>
        <dbReference type="PIRNR" id="PIRNR006291"/>
    </source>
</evidence>
<dbReference type="PIRSF" id="PIRSF006291">
    <property type="entry name" value="GspM"/>
    <property type="match status" value="1"/>
</dbReference>
<comment type="caution">
    <text evidence="12">The sequence shown here is derived from an EMBL/GenBank/DDBJ whole genome shotgun (WGS) entry which is preliminary data.</text>
</comment>
<dbReference type="GO" id="GO:0015627">
    <property type="term" value="C:type II protein secretion system complex"/>
    <property type="evidence" value="ECO:0007669"/>
    <property type="project" value="InterPro"/>
</dbReference>
<dbReference type="Gene3D" id="3.30.1360.100">
    <property type="entry name" value="General secretion pathway protein M, EpsM"/>
    <property type="match status" value="1"/>
</dbReference>
<dbReference type="InterPro" id="IPR007690">
    <property type="entry name" value="T2SS_GspM"/>
</dbReference>
<dbReference type="EMBL" id="MFSP01000031">
    <property type="protein sequence ID" value="OGI68991.1"/>
    <property type="molecule type" value="Genomic_DNA"/>
</dbReference>
<comment type="similarity">
    <text evidence="2 10">Belongs to the GSP M family.</text>
</comment>
<keyword evidence="4 10" id="KW-1003">Cell membrane</keyword>
<evidence type="ECO:0000256" key="2">
    <source>
        <dbReference type="ARBA" id="ARBA00010637"/>
    </source>
</evidence>
<dbReference type="GO" id="GO:0015628">
    <property type="term" value="P:protein secretion by the type II secretion system"/>
    <property type="evidence" value="ECO:0007669"/>
    <property type="project" value="InterPro"/>
</dbReference>
<proteinExistence type="inferred from homology"/>
<evidence type="ECO:0000256" key="9">
    <source>
        <dbReference type="ARBA" id="ARBA00023136"/>
    </source>
</evidence>
<dbReference type="Proteomes" id="UP000179076">
    <property type="component" value="Unassembled WGS sequence"/>
</dbReference>
<gene>
    <name evidence="12" type="ORF">A2W18_08660</name>
</gene>
<evidence type="ECO:0000256" key="5">
    <source>
        <dbReference type="ARBA" id="ARBA00022519"/>
    </source>
</evidence>
<evidence type="ECO:0000313" key="13">
    <source>
        <dbReference type="Proteomes" id="UP000179076"/>
    </source>
</evidence>
<dbReference type="GO" id="GO:0005886">
    <property type="term" value="C:plasma membrane"/>
    <property type="evidence" value="ECO:0007669"/>
    <property type="project" value="UniProtKB-SubCell"/>
</dbReference>
<keyword evidence="8 11" id="KW-1133">Transmembrane helix</keyword>
<comment type="subcellular location">
    <subcellularLocation>
        <location evidence="1">Cell inner membrane</location>
        <topology evidence="1">Single-pass membrane protein</topology>
    </subcellularLocation>
</comment>
<dbReference type="Pfam" id="PF04612">
    <property type="entry name" value="T2SSM"/>
    <property type="match status" value="1"/>
</dbReference>
<dbReference type="AlphaFoldDB" id="A0A1F6VH67"/>
<keyword evidence="9 10" id="KW-0472">Membrane</keyword>
<keyword evidence="3 10" id="KW-0813">Transport</keyword>
<evidence type="ECO:0000256" key="11">
    <source>
        <dbReference type="SAM" id="Phobius"/>
    </source>
</evidence>
<evidence type="ECO:0000256" key="3">
    <source>
        <dbReference type="ARBA" id="ARBA00022448"/>
    </source>
</evidence>
<evidence type="ECO:0000256" key="6">
    <source>
        <dbReference type="ARBA" id="ARBA00022692"/>
    </source>
</evidence>
<sequence length="167" mass="18495">MNDFYRQALAYWRSLAPRERTLIVAGSALAIILLCYGLLWAPLQRDLTRLRTDVPTKNAELQWMRTQTARLKVLRSAAPTAAQSSGILSFVEQSAQTYNIRQFIKRVDPQGTNSVQLAIDGAPFNSVVEWLANLQKQGGVRIETASLEPQSSTGIVNARLLLRAPGS</sequence>
<reference evidence="12 13" key="1">
    <citation type="journal article" date="2016" name="Nat. Commun.">
        <title>Thousands of microbial genomes shed light on interconnected biogeochemical processes in an aquifer system.</title>
        <authorList>
            <person name="Anantharaman K."/>
            <person name="Brown C.T."/>
            <person name="Hug L.A."/>
            <person name="Sharon I."/>
            <person name="Castelle C.J."/>
            <person name="Probst A.J."/>
            <person name="Thomas B.C."/>
            <person name="Singh A."/>
            <person name="Wilkins M.J."/>
            <person name="Karaoz U."/>
            <person name="Brodie E.L."/>
            <person name="Williams K.H."/>
            <person name="Hubbard S.S."/>
            <person name="Banfield J.F."/>
        </authorList>
    </citation>
    <scope>NUCLEOTIDE SEQUENCE [LARGE SCALE GENOMIC DNA]</scope>
</reference>
<keyword evidence="7 10" id="KW-0653">Protein transport</keyword>
<evidence type="ECO:0000256" key="7">
    <source>
        <dbReference type="ARBA" id="ARBA00022927"/>
    </source>
</evidence>
<organism evidence="12 13">
    <name type="scientific">Candidatus Muproteobacteria bacterium RBG_16_60_9</name>
    <dbReference type="NCBI Taxonomy" id="1817755"/>
    <lineage>
        <taxon>Bacteria</taxon>
        <taxon>Pseudomonadati</taxon>
        <taxon>Pseudomonadota</taxon>
        <taxon>Candidatus Muproteobacteria</taxon>
    </lineage>
</organism>
<dbReference type="SUPFAM" id="SSF103054">
    <property type="entry name" value="General secretion pathway protein M, EpsM"/>
    <property type="match status" value="1"/>
</dbReference>
<dbReference type="InterPro" id="IPR023229">
    <property type="entry name" value="T2SS_M_periplasmic_sf"/>
</dbReference>
<comment type="function">
    <text evidence="10">Inner membrane component of the type II secretion system required for the energy-dependent secretion of extracellular factors such as proteases and toxins from the periplasm.</text>
</comment>
<evidence type="ECO:0000256" key="1">
    <source>
        <dbReference type="ARBA" id="ARBA00004377"/>
    </source>
</evidence>
<evidence type="ECO:0000256" key="4">
    <source>
        <dbReference type="ARBA" id="ARBA00022475"/>
    </source>
</evidence>
<protein>
    <recommendedName>
        <fullName evidence="10">Type II secretion system protein M</fullName>
        <shortName evidence="10">T2SS protein M</shortName>
    </recommendedName>
    <alternativeName>
        <fullName evidence="10">General secretion pathway protein M</fullName>
    </alternativeName>
</protein>
<keyword evidence="6 11" id="KW-0812">Transmembrane</keyword>
<feature type="transmembrane region" description="Helical" evidence="11">
    <location>
        <begin position="20"/>
        <end position="41"/>
    </location>
</feature>
<keyword evidence="5 10" id="KW-0997">Cell inner membrane</keyword>